<feature type="region of interest" description="Disordered" evidence="1">
    <location>
        <begin position="1"/>
        <end position="28"/>
    </location>
</feature>
<keyword evidence="4" id="KW-1185">Reference proteome</keyword>
<dbReference type="Proteomes" id="UP001295794">
    <property type="component" value="Unassembled WGS sequence"/>
</dbReference>
<dbReference type="Pfam" id="PF07727">
    <property type="entry name" value="RVT_2"/>
    <property type="match status" value="1"/>
</dbReference>
<evidence type="ECO:0000313" key="3">
    <source>
        <dbReference type="EMBL" id="CAK5268248.1"/>
    </source>
</evidence>
<accession>A0AAD2H554</accession>
<evidence type="ECO:0000259" key="2">
    <source>
        <dbReference type="Pfam" id="PF07727"/>
    </source>
</evidence>
<organism evidence="3 4">
    <name type="scientific">Mycena citricolor</name>
    <dbReference type="NCBI Taxonomy" id="2018698"/>
    <lineage>
        <taxon>Eukaryota</taxon>
        <taxon>Fungi</taxon>
        <taxon>Dikarya</taxon>
        <taxon>Basidiomycota</taxon>
        <taxon>Agaricomycotina</taxon>
        <taxon>Agaricomycetes</taxon>
        <taxon>Agaricomycetidae</taxon>
        <taxon>Agaricales</taxon>
        <taxon>Marasmiineae</taxon>
        <taxon>Mycenaceae</taxon>
        <taxon>Mycena</taxon>
    </lineage>
</organism>
<reference evidence="3" key="1">
    <citation type="submission" date="2023-11" db="EMBL/GenBank/DDBJ databases">
        <authorList>
            <person name="De Vega J J."/>
            <person name="De Vega J J."/>
        </authorList>
    </citation>
    <scope>NUCLEOTIDE SEQUENCE</scope>
</reference>
<dbReference type="PANTHER" id="PTHR11439">
    <property type="entry name" value="GAG-POL-RELATED RETROTRANSPOSON"/>
    <property type="match status" value="1"/>
</dbReference>
<gene>
    <name evidence="3" type="ORF">MYCIT1_LOCUS11369</name>
</gene>
<protein>
    <recommendedName>
        <fullName evidence="2">Reverse transcriptase Ty1/copia-type domain-containing protein</fullName>
    </recommendedName>
</protein>
<dbReference type="PANTHER" id="PTHR11439:SF483">
    <property type="entry name" value="PEPTIDE SYNTHASE GLIP-LIKE, PUTATIVE (AFU_ORTHOLOGUE AFUA_3G12920)-RELATED"/>
    <property type="match status" value="1"/>
</dbReference>
<feature type="domain" description="Reverse transcriptase Ty1/copia-type" evidence="2">
    <location>
        <begin position="87"/>
        <end position="322"/>
    </location>
</feature>
<dbReference type="InterPro" id="IPR013103">
    <property type="entry name" value="RVT_2"/>
</dbReference>
<feature type="compositionally biased region" description="Basic and acidic residues" evidence="1">
    <location>
        <begin position="9"/>
        <end position="27"/>
    </location>
</feature>
<evidence type="ECO:0000256" key="1">
    <source>
        <dbReference type="SAM" id="MobiDB-lite"/>
    </source>
</evidence>
<dbReference type="EMBL" id="CAVNYO010000138">
    <property type="protein sequence ID" value="CAK5268248.1"/>
    <property type="molecule type" value="Genomic_DNA"/>
</dbReference>
<name>A0AAD2H554_9AGAR</name>
<evidence type="ECO:0000313" key="4">
    <source>
        <dbReference type="Proteomes" id="UP001295794"/>
    </source>
</evidence>
<dbReference type="AlphaFoldDB" id="A0AAD2H554"/>
<sequence length="586" mass="65303">MLESQVAQRAEEEARVAREDWARDSERPAANWVDLSDNDFEEAVNEAMVLASATKGRLPRSGTEAMREPETWGPAMRAEMDQMKEKKVWTLVDLPEGERALDGMWVFDLKMDGAGEVVKRKARWVARGDQMVEGRDFGTKWAMVARMESVRMVFAVASVKGLHVRQWDFSGAYLNGTMDRAVYMKQPRGFEEKGEETKVCLLLRPLYGLVQAGHIWYKTLSTGYGELGYHENAADPCVRTRNLGGKYTITSTHTDDVIGASSSDQESSHVVEEFAAKWDLKEVDLNLLLGLTVEKLSNGDIALSQRQYFEKVLDHFGFANLPPLSTLLPPGYQVRASPNPLPIEDAEFMQDKPFRQILGSIVWGSSGTRPDLAYACCALGHVQANPGPEHWQVLVGVLRYIKGTLDYGVKYSPNSQSPGGDLKPVGYVDSDWAGCVDTRRSTTGYIFFMGGAPVAWSSKRQAVVALSSTEAEYISLARASQQATWMKNWLAEVFLPQELPFSLRGDNLGSISLTETTKGHGLAKHIDIRYHYIRDRVSKGEIAVTSVPGKENVADIMTKSLGRVDHERICHALGLDWRRTELQGEC</sequence>
<comment type="caution">
    <text evidence="3">The sequence shown here is derived from an EMBL/GenBank/DDBJ whole genome shotgun (WGS) entry which is preliminary data.</text>
</comment>
<dbReference type="CDD" id="cd09272">
    <property type="entry name" value="RNase_HI_RT_Ty1"/>
    <property type="match status" value="1"/>
</dbReference>
<proteinExistence type="predicted"/>